<evidence type="ECO:0000259" key="4">
    <source>
        <dbReference type="PROSITE" id="PS50043"/>
    </source>
</evidence>
<keyword evidence="6" id="KW-1185">Reference proteome</keyword>
<dbReference type="SUPFAM" id="SSF46894">
    <property type="entry name" value="C-terminal effector domain of the bipartite response regulators"/>
    <property type="match status" value="2"/>
</dbReference>
<dbReference type="SUPFAM" id="SSF48452">
    <property type="entry name" value="TPR-like"/>
    <property type="match status" value="1"/>
</dbReference>
<keyword evidence="3" id="KW-0804">Transcription</keyword>
<dbReference type="PANTHER" id="PTHR44688:SF16">
    <property type="entry name" value="DNA-BINDING TRANSCRIPTIONAL ACTIVATOR DEVR_DOSR"/>
    <property type="match status" value="1"/>
</dbReference>
<dbReference type="CDD" id="cd06170">
    <property type="entry name" value="LuxR_C_like"/>
    <property type="match status" value="2"/>
</dbReference>
<dbReference type="InterPro" id="IPR036388">
    <property type="entry name" value="WH-like_DNA-bd_sf"/>
</dbReference>
<evidence type="ECO:0000313" key="6">
    <source>
        <dbReference type="Proteomes" id="UP001366085"/>
    </source>
</evidence>
<gene>
    <name evidence="5" type="ORF">WDU93_05665</name>
</gene>
<dbReference type="InterPro" id="IPR000792">
    <property type="entry name" value="Tscrpt_reg_LuxR_C"/>
</dbReference>
<reference evidence="5 6" key="1">
    <citation type="submission" date="2024-02" db="EMBL/GenBank/DDBJ databases">
        <authorList>
            <person name="Saticioglu I.B."/>
        </authorList>
    </citation>
    <scope>NUCLEOTIDE SEQUENCE [LARGE SCALE GENOMIC DNA]</scope>
    <source>
        <strain evidence="5 6">Mu-43</strain>
    </source>
</reference>
<dbReference type="Pfam" id="PF00196">
    <property type="entry name" value="GerE"/>
    <property type="match status" value="2"/>
</dbReference>
<keyword evidence="1" id="KW-0805">Transcription regulation</keyword>
<dbReference type="Proteomes" id="UP001366085">
    <property type="component" value="Unassembled WGS sequence"/>
</dbReference>
<accession>A0ABU8LIN5</accession>
<organism evidence="5 6">
    <name type="scientific">Microbacterium istanbulense</name>
    <dbReference type="NCBI Taxonomy" id="3122049"/>
    <lineage>
        <taxon>Bacteria</taxon>
        <taxon>Bacillati</taxon>
        <taxon>Actinomycetota</taxon>
        <taxon>Actinomycetes</taxon>
        <taxon>Micrococcales</taxon>
        <taxon>Microbacteriaceae</taxon>
        <taxon>Microbacterium</taxon>
    </lineage>
</organism>
<dbReference type="Gene3D" id="1.10.10.10">
    <property type="entry name" value="Winged helix-like DNA-binding domain superfamily/Winged helix DNA-binding domain"/>
    <property type="match status" value="2"/>
</dbReference>
<dbReference type="RefSeq" id="WP_337318485.1">
    <property type="nucleotide sequence ID" value="NZ_JBBDGN010000004.1"/>
</dbReference>
<dbReference type="EMBL" id="JBBDGN010000004">
    <property type="protein sequence ID" value="MEJ1091177.1"/>
    <property type="molecule type" value="Genomic_DNA"/>
</dbReference>
<name>A0ABU8LIN5_9MICO</name>
<comment type="caution">
    <text evidence="5">The sequence shown here is derived from an EMBL/GenBank/DDBJ whole genome shotgun (WGS) entry which is preliminary data.</text>
</comment>
<feature type="domain" description="HTH luxR-type" evidence="4">
    <location>
        <begin position="330"/>
        <end position="396"/>
    </location>
</feature>
<dbReference type="Gene3D" id="1.25.40.10">
    <property type="entry name" value="Tetratricopeptide repeat domain"/>
    <property type="match status" value="1"/>
</dbReference>
<sequence length="468" mass="49479">LTAAAGGLARSGALSQAPTISLDEALDLHAAFRPELRIPLLCMLGESALSEARIDLAAQFLHVMPAPVELFGGMHPFLPFVHAFRARVRLFAGDVIGAAHEAEAGMALDVPPSARLFLSATLTFIAAAGGRRTRARAGVRSILASDLSPTNAALSGVLLLAAYAADLDNDTTTAARAVLRAAVSADFARIRTVDRGWALEVLTRVALDEGDFDAARAWLLRAMPFVDHPIGGPTVDRIISRVALAEGDAQGALLAAERSVRRARERGREFEAVAAELLVGKARIALQERGEATRHFEQVVARTDPAGFASVRASAARELRAIGRRLPPAAHHGWEVLSPRERQIGLHIAAGLSNADIAAIEYLSEHTVRIHVSRVLHAFGVATRAGVAAALGGRLGDDVPRPGLTGRQWQVVELIVAGSTNRAIADQLGVSESTVEKHVGAVLQRWELPSRAAIAGAASGSGQRRSLR</sequence>
<dbReference type="PRINTS" id="PR00038">
    <property type="entry name" value="HTHLUXR"/>
</dbReference>
<feature type="domain" description="HTH luxR-type" evidence="4">
    <location>
        <begin position="397"/>
        <end position="462"/>
    </location>
</feature>
<dbReference type="InterPro" id="IPR016032">
    <property type="entry name" value="Sig_transdc_resp-reg_C-effctor"/>
</dbReference>
<dbReference type="PANTHER" id="PTHR44688">
    <property type="entry name" value="DNA-BINDING TRANSCRIPTIONAL ACTIVATOR DEVR_DOSR"/>
    <property type="match status" value="1"/>
</dbReference>
<keyword evidence="2" id="KW-0238">DNA-binding</keyword>
<dbReference type="PROSITE" id="PS00622">
    <property type="entry name" value="HTH_LUXR_1"/>
    <property type="match status" value="1"/>
</dbReference>
<evidence type="ECO:0000256" key="3">
    <source>
        <dbReference type="ARBA" id="ARBA00023163"/>
    </source>
</evidence>
<evidence type="ECO:0000313" key="5">
    <source>
        <dbReference type="EMBL" id="MEJ1091177.1"/>
    </source>
</evidence>
<dbReference type="SMART" id="SM00421">
    <property type="entry name" value="HTH_LUXR"/>
    <property type="match status" value="2"/>
</dbReference>
<protein>
    <submittedName>
        <fullName evidence="5">LuxR C-terminal-related transcriptional regulator</fullName>
    </submittedName>
</protein>
<dbReference type="PROSITE" id="PS50043">
    <property type="entry name" value="HTH_LUXR_2"/>
    <property type="match status" value="2"/>
</dbReference>
<evidence type="ECO:0000256" key="1">
    <source>
        <dbReference type="ARBA" id="ARBA00023015"/>
    </source>
</evidence>
<dbReference type="InterPro" id="IPR011990">
    <property type="entry name" value="TPR-like_helical_dom_sf"/>
</dbReference>
<proteinExistence type="predicted"/>
<evidence type="ECO:0000256" key="2">
    <source>
        <dbReference type="ARBA" id="ARBA00023125"/>
    </source>
</evidence>
<feature type="non-terminal residue" evidence="5">
    <location>
        <position position="1"/>
    </location>
</feature>